<name>A0A4S8W1K1_AURPU</name>
<evidence type="ECO:0000256" key="1">
    <source>
        <dbReference type="ARBA" id="ARBA00022741"/>
    </source>
</evidence>
<keyword evidence="3 7" id="KW-0347">Helicase</keyword>
<dbReference type="SUPFAM" id="SSF52540">
    <property type="entry name" value="P-loop containing nucleoside triphosphate hydrolases"/>
    <property type="match status" value="1"/>
</dbReference>
<dbReference type="SMART" id="SM00487">
    <property type="entry name" value="DEXDc"/>
    <property type="match status" value="1"/>
</dbReference>
<keyword evidence="1" id="KW-0547">Nucleotide-binding</keyword>
<comment type="caution">
    <text evidence="7">The sequence shown here is derived from an EMBL/GenBank/DDBJ whole genome shotgun (WGS) entry which is preliminary data.</text>
</comment>
<dbReference type="PROSITE" id="PS51192">
    <property type="entry name" value="HELICASE_ATP_BIND_1"/>
    <property type="match status" value="1"/>
</dbReference>
<evidence type="ECO:0000259" key="6">
    <source>
        <dbReference type="PROSITE" id="PS51194"/>
    </source>
</evidence>
<evidence type="ECO:0000259" key="5">
    <source>
        <dbReference type="PROSITE" id="PS51192"/>
    </source>
</evidence>
<proteinExistence type="predicted"/>
<dbReference type="GO" id="GO:0004386">
    <property type="term" value="F:helicase activity"/>
    <property type="evidence" value="ECO:0007669"/>
    <property type="project" value="UniProtKB-KW"/>
</dbReference>
<evidence type="ECO:0000313" key="7">
    <source>
        <dbReference type="EMBL" id="THW18717.1"/>
    </source>
</evidence>
<dbReference type="PANTHER" id="PTHR18934">
    <property type="entry name" value="ATP-DEPENDENT RNA HELICASE"/>
    <property type="match status" value="1"/>
</dbReference>
<dbReference type="InterPro" id="IPR048333">
    <property type="entry name" value="HA2_WH"/>
</dbReference>
<keyword evidence="2" id="KW-0378">Hydrolase</keyword>
<keyword evidence="4" id="KW-0067">ATP-binding</keyword>
<dbReference type="Gene3D" id="1.20.120.1080">
    <property type="match status" value="1"/>
</dbReference>
<dbReference type="InterPro" id="IPR014001">
    <property type="entry name" value="Helicase_ATP-bd"/>
</dbReference>
<dbReference type="InterPro" id="IPR007502">
    <property type="entry name" value="Helicase-assoc_dom"/>
</dbReference>
<feature type="domain" description="Helicase ATP-binding" evidence="5">
    <location>
        <begin position="42"/>
        <end position="204"/>
    </location>
</feature>
<dbReference type="EMBL" id="QZAJ01000079">
    <property type="protein sequence ID" value="THW18717.1"/>
    <property type="molecule type" value="Genomic_DNA"/>
</dbReference>
<dbReference type="InterPro" id="IPR003593">
    <property type="entry name" value="AAA+_ATPase"/>
</dbReference>
<dbReference type="CDD" id="cd18791">
    <property type="entry name" value="SF2_C_RHA"/>
    <property type="match status" value="1"/>
</dbReference>
<feature type="domain" description="Helicase C-terminal" evidence="6">
    <location>
        <begin position="229"/>
        <end position="407"/>
    </location>
</feature>
<dbReference type="GO" id="GO:0003723">
    <property type="term" value="F:RNA binding"/>
    <property type="evidence" value="ECO:0007669"/>
    <property type="project" value="TreeGrafter"/>
</dbReference>
<dbReference type="Gene3D" id="3.40.50.300">
    <property type="entry name" value="P-loop containing nucleotide triphosphate hydrolases"/>
    <property type="match status" value="2"/>
</dbReference>
<dbReference type="SMART" id="SM00382">
    <property type="entry name" value="AAA"/>
    <property type="match status" value="1"/>
</dbReference>
<dbReference type="GO" id="GO:0005524">
    <property type="term" value="F:ATP binding"/>
    <property type="evidence" value="ECO:0007669"/>
    <property type="project" value="UniProtKB-KW"/>
</dbReference>
<sequence length="636" mass="70222">MASSNTTPTMNPFNNAPFSANHAVVQRQTENLPVRREIPRLLAALNTHNVLVVVGETGSGKTTILPMEIVRASMVKGKLAVTQNKRLATQLVADRTASLMDVRLGGAVGVLYRGRKQTSAGTLIEVMTDGLLLALAMGDPSLSKYGVIVIDEAHQHTVATDLLLGLLNLLLQRRKDLKVVIMSATLDAGLFTNFFAGSRLERVGGRQHEVLIKYLKVMPQDVIEATAKVVMQIHLYERPGDILVFVSGAGELQKVIDGIYQRYEFFSGSECGVLECFPLHARLTSVEQDDAVHTVPPMPYCGMSGRKVIVATNIAETSITLPGVTHVVDTCLTKLKSWNPRDESSSLDETFISQAVAIQRAGRAGRVDEGIAWRMCTEEVFHQQFPEFPVPDILLSDGLEVCLKVLYMGHDPMSFPWMVAPAPETIVTALELLYHLDAVDQRGNITNLGKCLAQLPVDIYSATTLLESVHHGCSNEIISLVSMIEATDGGSNLFRRPRNEAERELVKRVRSKFRNSYGGHLTLFDMYMSWRDACYKGTQEDFLQKNFFQGSVFRTADQTRVQLLKALVVDRNDFALKVLPPAQPDYYVQMMKTLAGGGYLKVAKRESLKEGHIRDGMLEVLGRMSGQTSVAMPQAT</sequence>
<accession>A0A4S8W1K1</accession>
<gene>
    <name evidence="7" type="ORF">D6D24_03222</name>
</gene>
<evidence type="ECO:0000256" key="3">
    <source>
        <dbReference type="ARBA" id="ARBA00022806"/>
    </source>
</evidence>
<dbReference type="SMART" id="SM00490">
    <property type="entry name" value="HELICc"/>
    <property type="match status" value="1"/>
</dbReference>
<dbReference type="InterPro" id="IPR001650">
    <property type="entry name" value="Helicase_C-like"/>
</dbReference>
<dbReference type="Pfam" id="PF00271">
    <property type="entry name" value="Helicase_C"/>
    <property type="match status" value="1"/>
</dbReference>
<dbReference type="InterPro" id="IPR011545">
    <property type="entry name" value="DEAD/DEAH_box_helicase_dom"/>
</dbReference>
<evidence type="ECO:0000313" key="8">
    <source>
        <dbReference type="Proteomes" id="UP000308014"/>
    </source>
</evidence>
<organism evidence="7 8">
    <name type="scientific">Aureobasidium pullulans</name>
    <name type="common">Black yeast</name>
    <name type="synonym">Pullularia pullulans</name>
    <dbReference type="NCBI Taxonomy" id="5580"/>
    <lineage>
        <taxon>Eukaryota</taxon>
        <taxon>Fungi</taxon>
        <taxon>Dikarya</taxon>
        <taxon>Ascomycota</taxon>
        <taxon>Pezizomycotina</taxon>
        <taxon>Dothideomycetes</taxon>
        <taxon>Dothideomycetidae</taxon>
        <taxon>Dothideales</taxon>
        <taxon>Saccotheciaceae</taxon>
        <taxon>Aureobasidium</taxon>
    </lineage>
</organism>
<dbReference type="PANTHER" id="PTHR18934:SF99">
    <property type="entry name" value="ATP-DEPENDENT RNA HELICASE DHX37-RELATED"/>
    <property type="match status" value="1"/>
</dbReference>
<dbReference type="AlphaFoldDB" id="A0A4S8W1K1"/>
<dbReference type="Proteomes" id="UP000308014">
    <property type="component" value="Unassembled WGS sequence"/>
</dbReference>
<dbReference type="PROSITE" id="PS51194">
    <property type="entry name" value="HELICASE_CTER"/>
    <property type="match status" value="1"/>
</dbReference>
<protein>
    <submittedName>
        <fullName evidence="7">Pre-mRNA-splicing factor ATP-dependent RNA helicase PRP43</fullName>
    </submittedName>
</protein>
<dbReference type="SMART" id="SM00847">
    <property type="entry name" value="HA2"/>
    <property type="match status" value="1"/>
</dbReference>
<dbReference type="InterPro" id="IPR027417">
    <property type="entry name" value="P-loop_NTPase"/>
</dbReference>
<dbReference type="Pfam" id="PF00270">
    <property type="entry name" value="DEAD"/>
    <property type="match status" value="1"/>
</dbReference>
<evidence type="ECO:0000256" key="2">
    <source>
        <dbReference type="ARBA" id="ARBA00022801"/>
    </source>
</evidence>
<dbReference type="GO" id="GO:0016787">
    <property type="term" value="F:hydrolase activity"/>
    <property type="evidence" value="ECO:0007669"/>
    <property type="project" value="UniProtKB-KW"/>
</dbReference>
<evidence type="ECO:0000256" key="4">
    <source>
        <dbReference type="ARBA" id="ARBA00022840"/>
    </source>
</evidence>
<dbReference type="Pfam" id="PF04408">
    <property type="entry name" value="WHD_HA2"/>
    <property type="match status" value="1"/>
</dbReference>
<reference evidence="7 8" key="1">
    <citation type="submission" date="2018-10" db="EMBL/GenBank/DDBJ databases">
        <title>Fifty Aureobasidium pullulans genomes reveal a recombining polyextremotolerant generalist.</title>
        <authorList>
            <person name="Gostincar C."/>
            <person name="Turk M."/>
            <person name="Zajc J."/>
            <person name="Gunde-Cimerman N."/>
        </authorList>
    </citation>
    <scope>NUCLEOTIDE SEQUENCE [LARGE SCALE GENOMIC DNA]</scope>
    <source>
        <strain evidence="7 8">EXF-11318</strain>
    </source>
</reference>